<evidence type="ECO:0000313" key="2">
    <source>
        <dbReference type="EMBL" id="MDU0807848.1"/>
    </source>
</evidence>
<keyword evidence="1" id="KW-0472">Membrane</keyword>
<comment type="caution">
    <text evidence="2">The sequence shown here is derived from an EMBL/GenBank/DDBJ whole genome shotgun (WGS) entry which is preliminary data.</text>
</comment>
<dbReference type="Proteomes" id="UP001249959">
    <property type="component" value="Unassembled WGS sequence"/>
</dbReference>
<reference evidence="2 3" key="1">
    <citation type="submission" date="2023-09" db="EMBL/GenBank/DDBJ databases">
        <title>Aquirufa genomes.</title>
        <authorList>
            <person name="Pitt A."/>
        </authorList>
    </citation>
    <scope>NUCLEOTIDE SEQUENCE [LARGE SCALE GENOMIC DNA]</scope>
    <source>
        <strain evidence="2 3">LEOWEIH-7C</strain>
    </source>
</reference>
<evidence type="ECO:0000256" key="1">
    <source>
        <dbReference type="SAM" id="Phobius"/>
    </source>
</evidence>
<keyword evidence="1" id="KW-0812">Transmembrane</keyword>
<sequence>MTEFKENQRFTQWWLWLILFGSWITLIYAIAQDPPQSNLGSIVSYAIGMLLPIFFWQMRLITRLTDEGIYVRFIPFHLKEQFYPWDSIETAQVRTYSPLKEYGGWGIKYGFNGQGKVYNVAGNQGLQLVFKSGEKLLIGTQKPEEIQAAVRL</sequence>
<name>A0ABU3TPQ7_9BACT</name>
<dbReference type="RefSeq" id="WP_316070238.1">
    <property type="nucleotide sequence ID" value="NZ_JAVNWW010000001.1"/>
</dbReference>
<evidence type="ECO:0008006" key="4">
    <source>
        <dbReference type="Google" id="ProtNLM"/>
    </source>
</evidence>
<feature type="transmembrane region" description="Helical" evidence="1">
    <location>
        <begin position="37"/>
        <end position="56"/>
    </location>
</feature>
<evidence type="ECO:0000313" key="3">
    <source>
        <dbReference type="Proteomes" id="UP001249959"/>
    </source>
</evidence>
<protein>
    <recommendedName>
        <fullName evidence="4">Bacterial Pleckstrin homology domain-containing protein</fullName>
    </recommendedName>
</protein>
<feature type="transmembrane region" description="Helical" evidence="1">
    <location>
        <begin position="12"/>
        <end position="31"/>
    </location>
</feature>
<dbReference type="EMBL" id="JAVNWW010000001">
    <property type="protein sequence ID" value="MDU0807848.1"/>
    <property type="molecule type" value="Genomic_DNA"/>
</dbReference>
<accession>A0ABU3TPQ7</accession>
<organism evidence="2 3">
    <name type="scientific">Aquirufa regiilacus</name>
    <dbReference type="NCBI Taxonomy" id="3024868"/>
    <lineage>
        <taxon>Bacteria</taxon>
        <taxon>Pseudomonadati</taxon>
        <taxon>Bacteroidota</taxon>
        <taxon>Cytophagia</taxon>
        <taxon>Cytophagales</taxon>
        <taxon>Flectobacillaceae</taxon>
        <taxon>Aquirufa</taxon>
    </lineage>
</organism>
<keyword evidence="1" id="KW-1133">Transmembrane helix</keyword>
<gene>
    <name evidence="2" type="ORF">PQG45_02230</name>
</gene>
<keyword evidence="3" id="KW-1185">Reference proteome</keyword>
<proteinExistence type="predicted"/>